<gene>
    <name evidence="4" type="ORF">ATE80_06255</name>
</gene>
<feature type="region of interest" description="Disordered" evidence="1">
    <location>
        <begin position="59"/>
        <end position="119"/>
    </location>
</feature>
<evidence type="ECO:0000313" key="4">
    <source>
        <dbReference type="EMBL" id="KUH39542.1"/>
    </source>
</evidence>
<feature type="signal peptide" evidence="2">
    <location>
        <begin position="1"/>
        <end position="36"/>
    </location>
</feature>
<accession>A0A100Y8B4</accession>
<evidence type="ECO:0000256" key="1">
    <source>
        <dbReference type="SAM" id="MobiDB-lite"/>
    </source>
</evidence>
<dbReference type="Proteomes" id="UP000054011">
    <property type="component" value="Unassembled WGS sequence"/>
</dbReference>
<feature type="compositionally biased region" description="Low complexity" evidence="1">
    <location>
        <begin position="349"/>
        <end position="358"/>
    </location>
</feature>
<feature type="domain" description="DUF6777" evidence="3">
    <location>
        <begin position="112"/>
        <end position="274"/>
    </location>
</feature>
<protein>
    <recommendedName>
        <fullName evidence="3">DUF6777 domain-containing protein</fullName>
    </recommendedName>
</protein>
<dbReference type="AlphaFoldDB" id="A0A100Y8B4"/>
<dbReference type="EMBL" id="LNSV01000010">
    <property type="protein sequence ID" value="KUH39542.1"/>
    <property type="molecule type" value="Genomic_DNA"/>
</dbReference>
<sequence>MHVPSPTRRSPAARPRRPAALVAVAVAGLLAAGCGADDGGAPAPGVPLATDRVPLLQQAAAPGPDPFTASTSLTADVSPGGSPSPAASTTPGGPGGPGGPSAAVAGPEQPLRAVDGATPGLYGGTHSLPSCDVEQQTRFLTADKAKARAFAQAAGVTPAGLGTWLRDLTPVMLRADTRVTGHGYRDGVAVPYEAVLQTGSAVLVDRYGAPRVRCACGNPLRTPADPRRPTAHRGQAWPGYRADRVVLIGPTQQALDRLVLVNVLNDTWLERPTGSRGERDREPETPPAYEPRERHVADGPPSDGTVPEGAAPDGTSPEAGVRPFVPPAPVAPEAPEAPGTPEAPPPPAGEGDAPPDGTVPDAPEPDGFTPDGEAPPDEAGDGVGEVPEVSPDVPPDAPQPEAGPTDAPSGPDVLDGPY</sequence>
<comment type="caution">
    <text evidence="4">The sequence shown here is derived from an EMBL/GenBank/DDBJ whole genome shotgun (WGS) entry which is preliminary data.</text>
</comment>
<organism evidence="4 5">
    <name type="scientific">Streptomyces kanasensis</name>
    <dbReference type="NCBI Taxonomy" id="936756"/>
    <lineage>
        <taxon>Bacteria</taxon>
        <taxon>Bacillati</taxon>
        <taxon>Actinomycetota</taxon>
        <taxon>Actinomycetes</taxon>
        <taxon>Kitasatosporales</taxon>
        <taxon>Streptomycetaceae</taxon>
        <taxon>Streptomyces</taxon>
    </lineage>
</organism>
<proteinExistence type="predicted"/>
<dbReference type="Pfam" id="PF20568">
    <property type="entry name" value="DUF6777"/>
    <property type="match status" value="1"/>
</dbReference>
<feature type="compositionally biased region" description="Basic and acidic residues" evidence="1">
    <location>
        <begin position="276"/>
        <end position="297"/>
    </location>
</feature>
<feature type="chain" id="PRO_5007091341" description="DUF6777 domain-containing protein" evidence="2">
    <location>
        <begin position="37"/>
        <end position="418"/>
    </location>
</feature>
<keyword evidence="2" id="KW-0732">Signal</keyword>
<reference evidence="4 5" key="1">
    <citation type="submission" date="2015-11" db="EMBL/GenBank/DDBJ databases">
        <title>Genome-wide analysis reveals the secondary metabolome in Streptomyces kanasensis ZX01.</title>
        <authorList>
            <person name="Zhang G."/>
            <person name="Han L."/>
            <person name="Feng J."/>
            <person name="Zhang X."/>
        </authorList>
    </citation>
    <scope>NUCLEOTIDE SEQUENCE [LARGE SCALE GENOMIC DNA]</scope>
    <source>
        <strain evidence="4 5">ZX01</strain>
    </source>
</reference>
<name>A0A100Y8B4_9ACTN</name>
<evidence type="ECO:0000259" key="3">
    <source>
        <dbReference type="Pfam" id="PF20568"/>
    </source>
</evidence>
<evidence type="ECO:0000313" key="5">
    <source>
        <dbReference type="Proteomes" id="UP000054011"/>
    </source>
</evidence>
<feature type="region of interest" description="Disordered" evidence="1">
    <location>
        <begin position="270"/>
        <end position="418"/>
    </location>
</feature>
<evidence type="ECO:0000256" key="2">
    <source>
        <dbReference type="SAM" id="SignalP"/>
    </source>
</evidence>
<dbReference type="InterPro" id="IPR046704">
    <property type="entry name" value="DUF6777"/>
</dbReference>
<feature type="compositionally biased region" description="Low complexity" evidence="1">
    <location>
        <begin position="77"/>
        <end position="91"/>
    </location>
</feature>
<dbReference type="STRING" id="936756.ATE80_06255"/>
<keyword evidence="5" id="KW-1185">Reference proteome</keyword>